<feature type="transmembrane region" description="Helical" evidence="9">
    <location>
        <begin position="12"/>
        <end position="31"/>
    </location>
</feature>
<evidence type="ECO:0000256" key="3">
    <source>
        <dbReference type="ARBA" id="ARBA00022553"/>
    </source>
</evidence>
<evidence type="ECO:0000256" key="1">
    <source>
        <dbReference type="ARBA" id="ARBA00000085"/>
    </source>
</evidence>
<dbReference type="Gene3D" id="3.30.565.10">
    <property type="entry name" value="Histidine kinase-like ATPase, C-terminal domain"/>
    <property type="match status" value="1"/>
</dbReference>
<dbReference type="Pfam" id="PF02518">
    <property type="entry name" value="HATPase_c"/>
    <property type="match status" value="1"/>
</dbReference>
<comment type="catalytic activity">
    <reaction evidence="1">
        <text>ATP + protein L-histidine = ADP + protein N-phospho-L-histidine.</text>
        <dbReference type="EC" id="2.7.13.3"/>
    </reaction>
</comment>
<keyword evidence="8" id="KW-0902">Two-component regulatory system</keyword>
<reference evidence="11 12" key="1">
    <citation type="submission" date="2018-08" db="EMBL/GenBank/DDBJ databases">
        <title>Bacillus jemisoniae sp. nov., Bacillus chryseoplanitiae sp. nov., Bacillus resnikiae sp. nov., and Bacillus frankliniae sp. nov., isolated from Viking spacecraft and associated surfaces.</title>
        <authorList>
            <person name="Seuylemezian A."/>
            <person name="Vaishampayan P."/>
        </authorList>
    </citation>
    <scope>NUCLEOTIDE SEQUENCE [LARGE SCALE GENOMIC DNA]</scope>
    <source>
        <strain evidence="11 12">MA001</strain>
    </source>
</reference>
<dbReference type="PANTHER" id="PTHR24421">
    <property type="entry name" value="NITRATE/NITRITE SENSOR PROTEIN NARX-RELATED"/>
    <property type="match status" value="1"/>
</dbReference>
<keyword evidence="9" id="KW-0472">Membrane</keyword>
<keyword evidence="12" id="KW-1185">Reference proteome</keyword>
<dbReference type="InterPro" id="IPR036890">
    <property type="entry name" value="HATPase_C_sf"/>
</dbReference>
<dbReference type="EMBL" id="QWVS01000060">
    <property type="protein sequence ID" value="RID81719.1"/>
    <property type="molecule type" value="Genomic_DNA"/>
</dbReference>
<organism evidence="11 12">
    <name type="scientific">Peribacillus asahii</name>
    <dbReference type="NCBI Taxonomy" id="228899"/>
    <lineage>
        <taxon>Bacteria</taxon>
        <taxon>Bacillati</taxon>
        <taxon>Bacillota</taxon>
        <taxon>Bacilli</taxon>
        <taxon>Bacillales</taxon>
        <taxon>Bacillaceae</taxon>
        <taxon>Peribacillus</taxon>
    </lineage>
</organism>
<comment type="caution">
    <text evidence="11">The sequence shown here is derived from an EMBL/GenBank/DDBJ whole genome shotgun (WGS) entry which is preliminary data.</text>
</comment>
<name>A0A398AVG9_9BACI</name>
<keyword evidence="7" id="KW-0067">ATP-binding</keyword>
<protein>
    <recommendedName>
        <fullName evidence="2">histidine kinase</fullName>
        <ecNumber evidence="2">2.7.13.3</ecNumber>
    </recommendedName>
</protein>
<evidence type="ECO:0000256" key="8">
    <source>
        <dbReference type="ARBA" id="ARBA00023012"/>
    </source>
</evidence>
<evidence type="ECO:0000313" key="11">
    <source>
        <dbReference type="EMBL" id="RID81719.1"/>
    </source>
</evidence>
<dbReference type="GO" id="GO:0016020">
    <property type="term" value="C:membrane"/>
    <property type="evidence" value="ECO:0007669"/>
    <property type="project" value="InterPro"/>
</dbReference>
<dbReference type="Gene3D" id="1.20.5.1930">
    <property type="match status" value="1"/>
</dbReference>
<accession>A0A398AVG9</accession>
<keyword evidence="9" id="KW-1133">Transmembrane helix</keyword>
<feature type="transmembrane region" description="Helical" evidence="9">
    <location>
        <begin position="43"/>
        <end position="62"/>
    </location>
</feature>
<evidence type="ECO:0000259" key="10">
    <source>
        <dbReference type="SMART" id="SM00387"/>
    </source>
</evidence>
<dbReference type="AlphaFoldDB" id="A0A398AVG9"/>
<dbReference type="InterPro" id="IPR011712">
    <property type="entry name" value="Sig_transdc_His_kin_sub3_dim/P"/>
</dbReference>
<dbReference type="EC" id="2.7.13.3" evidence="2"/>
<dbReference type="CDD" id="cd16917">
    <property type="entry name" value="HATPase_UhpB-NarQ-NarX-like"/>
    <property type="match status" value="1"/>
</dbReference>
<evidence type="ECO:0000256" key="5">
    <source>
        <dbReference type="ARBA" id="ARBA00022741"/>
    </source>
</evidence>
<evidence type="ECO:0000256" key="4">
    <source>
        <dbReference type="ARBA" id="ARBA00022679"/>
    </source>
</evidence>
<dbReference type="SMART" id="SM00387">
    <property type="entry name" value="HATPase_c"/>
    <property type="match status" value="1"/>
</dbReference>
<feature type="domain" description="Histidine kinase/HSP90-like ATPase" evidence="10">
    <location>
        <begin position="300"/>
        <end position="390"/>
    </location>
</feature>
<feature type="transmembrane region" description="Helical" evidence="9">
    <location>
        <begin position="141"/>
        <end position="161"/>
    </location>
</feature>
<keyword evidence="4" id="KW-0808">Transferase</keyword>
<dbReference type="GO" id="GO:0000155">
    <property type="term" value="F:phosphorelay sensor kinase activity"/>
    <property type="evidence" value="ECO:0007669"/>
    <property type="project" value="InterPro"/>
</dbReference>
<feature type="transmembrane region" description="Helical" evidence="9">
    <location>
        <begin position="93"/>
        <end position="109"/>
    </location>
</feature>
<dbReference type="PANTHER" id="PTHR24421:SF10">
    <property type="entry name" value="NITRATE_NITRITE SENSOR PROTEIN NARQ"/>
    <property type="match status" value="1"/>
</dbReference>
<dbReference type="Pfam" id="PF07730">
    <property type="entry name" value="HisKA_3"/>
    <property type="match status" value="1"/>
</dbReference>
<evidence type="ECO:0000256" key="9">
    <source>
        <dbReference type="SAM" id="Phobius"/>
    </source>
</evidence>
<evidence type="ECO:0000313" key="12">
    <source>
        <dbReference type="Proteomes" id="UP000266016"/>
    </source>
</evidence>
<dbReference type="RefSeq" id="WP_119118908.1">
    <property type="nucleotide sequence ID" value="NZ_QWVS01000060.1"/>
</dbReference>
<keyword evidence="3" id="KW-0597">Phosphoprotein</keyword>
<feature type="transmembrane region" description="Helical" evidence="9">
    <location>
        <begin position="114"/>
        <end position="135"/>
    </location>
</feature>
<dbReference type="GO" id="GO:0046983">
    <property type="term" value="F:protein dimerization activity"/>
    <property type="evidence" value="ECO:0007669"/>
    <property type="project" value="InterPro"/>
</dbReference>
<dbReference type="GO" id="GO:0005524">
    <property type="term" value="F:ATP binding"/>
    <property type="evidence" value="ECO:0007669"/>
    <property type="project" value="UniProtKB-KW"/>
</dbReference>
<sequence length="391" mass="45036">MSELRGVGKLSIFVEIVLFSFRLFFYVSALVDLYTEKDTVDEFYLVLTWLVIAIIVPICFWIPLIYKRSMYYCFAELLLNGSLTIYAMQTTNSYTALFIIAALTVSFHLERRYYWLIAVMAFFPFIEFILQGISLEGENPYFFIFNHWLLLMIGFGFNLIIKAYKNTENLNRIIEEQNQTLVQYAKQIEHLTLVEERNRMARDLHDTLGHSFIAYIVGLDAVSYLMDSNPSEAKKKIEELRDYASGSLNQVRETIHEIGTETDISLTSNLSAIIDEFSEYTNTNVTFNIVGDEEYTLQHSIRMTLLRCLQEGLTNAKRHGHAKEVMVTLSFLEHEIELVIHDNGIGTDQVEYGFGLSSMKERLAALNGKVQVVSTKKQGTMVKCQIPFRRG</sequence>
<dbReference type="SUPFAM" id="SSF55874">
    <property type="entry name" value="ATPase domain of HSP90 chaperone/DNA topoisomerase II/histidine kinase"/>
    <property type="match status" value="1"/>
</dbReference>
<dbReference type="InterPro" id="IPR003594">
    <property type="entry name" value="HATPase_dom"/>
</dbReference>
<dbReference type="Proteomes" id="UP000266016">
    <property type="component" value="Unassembled WGS sequence"/>
</dbReference>
<proteinExistence type="predicted"/>
<evidence type="ECO:0000256" key="6">
    <source>
        <dbReference type="ARBA" id="ARBA00022777"/>
    </source>
</evidence>
<keyword evidence="5" id="KW-0547">Nucleotide-binding</keyword>
<dbReference type="InterPro" id="IPR050482">
    <property type="entry name" value="Sensor_HK_TwoCompSys"/>
</dbReference>
<gene>
    <name evidence="11" type="ORF">D1953_19965</name>
</gene>
<evidence type="ECO:0000256" key="7">
    <source>
        <dbReference type="ARBA" id="ARBA00022840"/>
    </source>
</evidence>
<keyword evidence="9" id="KW-0812">Transmembrane</keyword>
<keyword evidence="6 11" id="KW-0418">Kinase</keyword>
<evidence type="ECO:0000256" key="2">
    <source>
        <dbReference type="ARBA" id="ARBA00012438"/>
    </source>
</evidence>